<proteinExistence type="predicted"/>
<feature type="chain" id="PRO_5030755905" evidence="2">
    <location>
        <begin position="31"/>
        <end position="347"/>
    </location>
</feature>
<protein>
    <submittedName>
        <fullName evidence="3">Uncharacterized protein</fullName>
    </submittedName>
</protein>
<organism evidence="3">
    <name type="scientific">Polytomella parva</name>
    <dbReference type="NCBI Taxonomy" id="51329"/>
    <lineage>
        <taxon>Eukaryota</taxon>
        <taxon>Viridiplantae</taxon>
        <taxon>Chlorophyta</taxon>
        <taxon>core chlorophytes</taxon>
        <taxon>Chlorophyceae</taxon>
        <taxon>CS clade</taxon>
        <taxon>Chlamydomonadales</taxon>
        <taxon>Chlamydomonadaceae</taxon>
        <taxon>Polytomella</taxon>
    </lineage>
</organism>
<name>A0A7S0UKM7_9CHLO</name>
<feature type="region of interest" description="Disordered" evidence="1">
    <location>
        <begin position="224"/>
        <end position="323"/>
    </location>
</feature>
<dbReference type="AlphaFoldDB" id="A0A7S0UKM7"/>
<gene>
    <name evidence="3" type="ORF">PPAR00522_LOCUS1802</name>
</gene>
<feature type="compositionally biased region" description="Pro residues" evidence="1">
    <location>
        <begin position="225"/>
        <end position="316"/>
    </location>
</feature>
<sequence length="347" mass="37201">MRPVQVRKMRQHLPLLATFALGLLSVMVSASKECVLCPLDNSYFAPAWLSRECSGAPVGNSQNTVACDIYHSCNNATITPPLFPSFCDLRKVVATLCYEKPYLPECLQLKRNSCNDVSYGMCIDNYRYNVSTTAVVVSNILDACYTASQQEKHKSSKISLYGCGKCTSTKCLKPFTTYSLGCLDRDVGQCGLWENFCLTDGAPSRSAAAFYCLPSSSASLITAPPHYPPLSPQPESPPPRPFNPMNPPFRSPPPSPRHPPPFKPNAVPSPPPSPPLEPPSPASPPNPPTFPIFPPNPPNSPASPPKPPSPPPPPPYNGAASSVGSIFQTGLTSVGVFFVAAKVVGML</sequence>
<evidence type="ECO:0000256" key="2">
    <source>
        <dbReference type="SAM" id="SignalP"/>
    </source>
</evidence>
<feature type="signal peptide" evidence="2">
    <location>
        <begin position="1"/>
        <end position="30"/>
    </location>
</feature>
<reference evidence="3" key="1">
    <citation type="submission" date="2021-01" db="EMBL/GenBank/DDBJ databases">
        <authorList>
            <person name="Corre E."/>
            <person name="Pelletier E."/>
            <person name="Niang G."/>
            <person name="Scheremetjew M."/>
            <person name="Finn R."/>
            <person name="Kale V."/>
            <person name="Holt S."/>
            <person name="Cochrane G."/>
            <person name="Meng A."/>
            <person name="Brown T."/>
            <person name="Cohen L."/>
        </authorList>
    </citation>
    <scope>NUCLEOTIDE SEQUENCE</scope>
    <source>
        <strain evidence="3">SAG 63-3</strain>
    </source>
</reference>
<accession>A0A7S0UKM7</accession>
<evidence type="ECO:0000313" key="3">
    <source>
        <dbReference type="EMBL" id="CAD8765415.1"/>
    </source>
</evidence>
<evidence type="ECO:0000256" key="1">
    <source>
        <dbReference type="SAM" id="MobiDB-lite"/>
    </source>
</evidence>
<dbReference type="EMBL" id="HBFM01003144">
    <property type="protein sequence ID" value="CAD8765415.1"/>
    <property type="molecule type" value="Transcribed_RNA"/>
</dbReference>
<keyword evidence="2" id="KW-0732">Signal</keyword>